<dbReference type="OMA" id="LGKLWLC"/>
<reference evidence="6" key="4">
    <citation type="submission" date="2025-04" db="UniProtKB">
        <authorList>
            <consortium name="RefSeq"/>
        </authorList>
    </citation>
    <scope>IDENTIFICATION</scope>
    <source>
        <tissue evidence="6">Whole organism</tissue>
    </source>
</reference>
<dbReference type="SUPFAM" id="SSF55144">
    <property type="entry name" value="LigT-like"/>
    <property type="match status" value="1"/>
</dbReference>
<dbReference type="InterPro" id="IPR019510">
    <property type="entry name" value="AKAP7-like_phosphoesterase"/>
</dbReference>
<reference evidence="4" key="1">
    <citation type="submission" date="2014-08" db="EMBL/GenBank/DDBJ databases">
        <authorList>
            <person name="Murali S."/>
            <person name="Richards S."/>
            <person name="Bandaranaike D."/>
            <person name="Bellair M."/>
            <person name="Blankenburg K."/>
            <person name="Chao H."/>
            <person name="Dinh H."/>
            <person name="Doddapaneni H."/>
            <person name="Dugan-Rocha S."/>
            <person name="Elkadiri S."/>
            <person name="Gnanaolivu R."/>
            <person name="Hughes D."/>
            <person name="Lee S."/>
            <person name="Li M."/>
            <person name="Ming W."/>
            <person name="Munidasa M."/>
            <person name="Muniz J."/>
            <person name="Nguyen L."/>
            <person name="Osuji N."/>
            <person name="Pu L.-L."/>
            <person name="Puazo M."/>
            <person name="Skinner E."/>
            <person name="Qu C."/>
            <person name="Quiroz J."/>
            <person name="Raj R."/>
            <person name="Weissenberger G."/>
            <person name="Xin Y."/>
            <person name="Zou X."/>
            <person name="Han Y."/>
            <person name="Worley K."/>
            <person name="Muzny D."/>
            <person name="Gibbs R."/>
        </authorList>
    </citation>
    <scope>NUCLEOTIDE SEQUENCE</scope>
    <source>
        <strain evidence="4">HAZT.00-mixed</strain>
        <tissue evidence="4">Whole organism</tissue>
    </source>
</reference>
<dbReference type="Gene3D" id="3.90.1140.10">
    <property type="entry name" value="Cyclic phosphodiesterase"/>
    <property type="match status" value="1"/>
</dbReference>
<reference evidence="4" key="3">
    <citation type="submission" date="2019-06" db="EMBL/GenBank/DDBJ databases">
        <authorList>
            <person name="Poynton C."/>
            <person name="Hasenbein S."/>
            <person name="Benoit J.B."/>
            <person name="Sepulveda M.S."/>
            <person name="Poelchau M.F."/>
            <person name="Murali S.C."/>
            <person name="Chen S."/>
            <person name="Glastad K.M."/>
            <person name="Werren J.H."/>
            <person name="Vineis J.H."/>
            <person name="Bowen J.L."/>
            <person name="Friedrich M."/>
            <person name="Jones J."/>
            <person name="Robertson H.M."/>
            <person name="Feyereisen R."/>
            <person name="Mechler-Hickson A."/>
            <person name="Mathers N."/>
            <person name="Lee C.E."/>
            <person name="Colbourne J.K."/>
            <person name="Biales A."/>
            <person name="Johnston J.S."/>
            <person name="Wellborn G.A."/>
            <person name="Rosendale A.J."/>
            <person name="Cridge A.G."/>
            <person name="Munoz-Torres M.C."/>
            <person name="Bain P.A."/>
            <person name="Manny A.R."/>
            <person name="Major K.M."/>
            <person name="Lambert F.N."/>
            <person name="Vulpe C.D."/>
            <person name="Tuck P."/>
            <person name="Blalock B.J."/>
            <person name="Lin Y.-Y."/>
            <person name="Smith M.E."/>
            <person name="Ochoa-Acuna H."/>
            <person name="Chen M.-J.M."/>
            <person name="Childers C.P."/>
            <person name="Qu J."/>
            <person name="Dugan S."/>
            <person name="Lee S.L."/>
            <person name="Chao H."/>
            <person name="Dinh H."/>
            <person name="Han Y."/>
            <person name="Doddapaneni H."/>
            <person name="Worley K.C."/>
            <person name="Muzny D.M."/>
            <person name="Gibbs R.A."/>
            <person name="Richards S."/>
        </authorList>
    </citation>
    <scope>NUCLEOTIDE SEQUENCE</scope>
    <source>
        <strain evidence="4">HAZT.00-mixed</strain>
        <tissue evidence="4">Whole organism</tissue>
    </source>
</reference>
<evidence type="ECO:0000256" key="1">
    <source>
        <dbReference type="PROSITE-ProRule" id="PRU00723"/>
    </source>
</evidence>
<dbReference type="Proteomes" id="UP000711488">
    <property type="component" value="Unassembled WGS sequence"/>
</dbReference>
<dbReference type="OrthoDB" id="10263155at2759"/>
<dbReference type="SMART" id="SM00356">
    <property type="entry name" value="ZnF_C3H1"/>
    <property type="match status" value="1"/>
</dbReference>
<dbReference type="GO" id="GO:0008270">
    <property type="term" value="F:zinc ion binding"/>
    <property type="evidence" value="ECO:0007669"/>
    <property type="project" value="UniProtKB-KW"/>
</dbReference>
<dbReference type="InterPro" id="IPR009097">
    <property type="entry name" value="Cyclic_Pdiesterase"/>
</dbReference>
<dbReference type="KEGG" id="hazt:108681850"/>
<organism evidence="4">
    <name type="scientific">Hyalella azteca</name>
    <name type="common">Amphipod</name>
    <dbReference type="NCBI Taxonomy" id="294128"/>
    <lineage>
        <taxon>Eukaryota</taxon>
        <taxon>Metazoa</taxon>
        <taxon>Ecdysozoa</taxon>
        <taxon>Arthropoda</taxon>
        <taxon>Crustacea</taxon>
        <taxon>Multicrustacea</taxon>
        <taxon>Malacostraca</taxon>
        <taxon>Eumalacostraca</taxon>
        <taxon>Peracarida</taxon>
        <taxon>Amphipoda</taxon>
        <taxon>Senticaudata</taxon>
        <taxon>Talitrida</taxon>
        <taxon>Talitroidea</taxon>
        <taxon>Hyalellidae</taxon>
        <taxon>Hyalella</taxon>
    </lineage>
</organism>
<dbReference type="InterPro" id="IPR040459">
    <property type="entry name" value="MJ1316"/>
</dbReference>
<keyword evidence="1" id="KW-0479">Metal-binding</keyword>
<dbReference type="PANTHER" id="PTHR46729:SF1">
    <property type="entry name" value="LEUKOCYTE RECEPTOR CLUSTER MEMBER 9"/>
    <property type="match status" value="1"/>
</dbReference>
<keyword evidence="5" id="KW-1185">Reference proteome</keyword>
<proteinExistence type="predicted"/>
<sequence length="437" mass="49284">MAECCEYESQDKTSTEVTGIDSPVGMSATSTAANGVDETVCEFFRLGKCRFGDKCRKAHPDDMEIQSPSKKFTKKRMKPKTPDDVIVPKKPPMKTAGDVRDRILWDEALPAEYFTIGYVDRFAGLVEKPFVTFTWGDLCDAGPDDLAIPQHCISYFKYKGEKVWDKETRMDHVFGSAGNEVKIIEKMCSIDQDIANKLAEKNSDDEDSDEDIGFDPIPSNFSSAVSSKFDDPNLRASHFLCIKVTNDELKQLARTVQHDVVMADPTLRSCVMPTDLFHVTLTMLRCNSMTAVVRVSNLLQELQPTLQELLKGSSGATSSQRLIKASGLSTFGARVLYVKLEVTEAFSKTVRTIQEKIRMMQDVNVTNNFNFVPHLTLLKISRPTERERRSKYMNSSLYSDYLDQEFGTITFDNIHFCSIDENRGYDGFYQTASCITF</sequence>
<dbReference type="PROSITE" id="PS50103">
    <property type="entry name" value="ZF_C3H1"/>
    <property type="match status" value="1"/>
</dbReference>
<reference evidence="4" key="2">
    <citation type="journal article" date="2018" name="Environ. Sci. Technol.">
        <title>The Toxicogenome of Hyalella azteca: A Model for Sediment Ecotoxicology and Evolutionary Toxicology.</title>
        <authorList>
            <person name="Poynton H.C."/>
            <person name="Hasenbein S."/>
            <person name="Benoit J.B."/>
            <person name="Sepulveda M.S."/>
            <person name="Poelchau M.F."/>
            <person name="Hughes D.S.T."/>
            <person name="Murali S.C."/>
            <person name="Chen S."/>
            <person name="Glastad K.M."/>
            <person name="Goodisman M.A.D."/>
            <person name="Werren J.H."/>
            <person name="Vineis J.H."/>
            <person name="Bowen J.L."/>
            <person name="Friedrich M."/>
            <person name="Jones J."/>
            <person name="Robertson H.M."/>
            <person name="Feyereisen R."/>
            <person name="Mechler-Hickson A."/>
            <person name="Mathers N."/>
            <person name="Lee C.E."/>
            <person name="Colbourne J.K."/>
            <person name="Biales A."/>
            <person name="Johnston J.S."/>
            <person name="Wellborn G.A."/>
            <person name="Rosendale A.J."/>
            <person name="Cridge A.G."/>
            <person name="Munoz-Torres M.C."/>
            <person name="Bain P.A."/>
            <person name="Manny A.R."/>
            <person name="Major K.M."/>
            <person name="Lambert F.N."/>
            <person name="Vulpe C.D."/>
            <person name="Tuck P."/>
            <person name="Blalock B.J."/>
            <person name="Lin Y.Y."/>
            <person name="Smith M.E."/>
            <person name="Ochoa-Acuna H."/>
            <person name="Chen M.M."/>
            <person name="Childers C.P."/>
            <person name="Qu J."/>
            <person name="Dugan S."/>
            <person name="Lee S.L."/>
            <person name="Chao H."/>
            <person name="Dinh H."/>
            <person name="Han Y."/>
            <person name="Doddapaneni H."/>
            <person name="Worley K.C."/>
            <person name="Muzny D.M."/>
            <person name="Gibbs R.A."/>
            <person name="Richards S."/>
        </authorList>
    </citation>
    <scope>NUCLEOTIDE SEQUENCE</scope>
    <source>
        <strain evidence="4">HAZT.00-mixed</strain>
        <tissue evidence="4">Whole organism</tissue>
    </source>
</reference>
<evidence type="ECO:0000256" key="2">
    <source>
        <dbReference type="SAM" id="MobiDB-lite"/>
    </source>
</evidence>
<keyword evidence="1" id="KW-0862">Zinc</keyword>
<dbReference type="GeneID" id="108681850"/>
<dbReference type="Pfam" id="PF10469">
    <property type="entry name" value="AKAP7_NLS"/>
    <property type="match status" value="1"/>
</dbReference>
<evidence type="ECO:0000313" key="5">
    <source>
        <dbReference type="Proteomes" id="UP000694843"/>
    </source>
</evidence>
<evidence type="ECO:0000313" key="4">
    <source>
        <dbReference type="EMBL" id="KAA0183359.1"/>
    </source>
</evidence>
<keyword evidence="1" id="KW-0863">Zinc-finger</keyword>
<feature type="region of interest" description="Disordered" evidence="2">
    <location>
        <begin position="69"/>
        <end position="93"/>
    </location>
</feature>
<protein>
    <submittedName>
        <fullName evidence="4">Putative zinc finger protein</fullName>
    </submittedName>
    <submittedName>
        <fullName evidence="6">Uncharacterized protein LOC108681850</fullName>
    </submittedName>
</protein>
<dbReference type="EMBL" id="JQDR03017816">
    <property type="protein sequence ID" value="KAA0183359.1"/>
    <property type="molecule type" value="Genomic_DNA"/>
</dbReference>
<dbReference type="Proteomes" id="UP000694843">
    <property type="component" value="Unplaced"/>
</dbReference>
<feature type="zinc finger region" description="C3H1-type" evidence="1">
    <location>
        <begin position="35"/>
        <end position="62"/>
    </location>
</feature>
<dbReference type="AlphaFoldDB" id="A0A6A0GQK2"/>
<evidence type="ECO:0000313" key="6">
    <source>
        <dbReference type="RefSeq" id="XP_018026413.1"/>
    </source>
</evidence>
<dbReference type="InterPro" id="IPR000571">
    <property type="entry name" value="Znf_CCCH"/>
</dbReference>
<dbReference type="RefSeq" id="XP_018026413.1">
    <property type="nucleotide sequence ID" value="XM_018170924.2"/>
</dbReference>
<gene>
    <name evidence="6" type="primary">LOC108681850</name>
    <name evidence="4" type="ORF">HAZT_HAZT002105</name>
</gene>
<evidence type="ECO:0000259" key="3">
    <source>
        <dbReference type="PROSITE" id="PS50103"/>
    </source>
</evidence>
<dbReference type="Pfam" id="PF04457">
    <property type="entry name" value="MJ1316"/>
    <property type="match status" value="1"/>
</dbReference>
<dbReference type="Gene3D" id="4.10.1000.10">
    <property type="entry name" value="Zinc finger, CCCH-type"/>
    <property type="match status" value="1"/>
</dbReference>
<name>A0A6A0GQK2_HYAAZ</name>
<accession>A0A6A0GQK2</accession>
<dbReference type="PANTHER" id="PTHR46729">
    <property type="entry name" value="LEUKOCYTE RECEPTOR CLUSTER MEMBER 9"/>
    <property type="match status" value="1"/>
</dbReference>
<dbReference type="Pfam" id="PF00642">
    <property type="entry name" value="zf-CCCH"/>
    <property type="match status" value="1"/>
</dbReference>
<feature type="domain" description="C3H1-type" evidence="3">
    <location>
        <begin position="35"/>
        <end position="62"/>
    </location>
</feature>
<dbReference type="InterPro" id="IPR042653">
    <property type="entry name" value="Leng9"/>
</dbReference>